<reference evidence="2 3" key="1">
    <citation type="submission" date="2020-04" db="EMBL/GenBank/DDBJ databases">
        <authorList>
            <person name="Hitch T.C.A."/>
            <person name="Wylensek D."/>
            <person name="Clavel T."/>
        </authorList>
    </citation>
    <scope>NUCLEOTIDE SEQUENCE [LARGE SCALE GENOMIC DNA]</scope>
    <source>
        <strain evidence="2 3">PG-130-P53-12</strain>
    </source>
</reference>
<gene>
    <name evidence="2" type="ORF">HF878_00280</name>
</gene>
<dbReference type="InterPro" id="IPR036457">
    <property type="entry name" value="PPM-type-like_dom_sf"/>
</dbReference>
<evidence type="ECO:0000259" key="1">
    <source>
        <dbReference type="SMART" id="SM00331"/>
    </source>
</evidence>
<evidence type="ECO:0000313" key="3">
    <source>
        <dbReference type="Proteomes" id="UP000543804"/>
    </source>
</evidence>
<dbReference type="AlphaFoldDB" id="A0A848B5X1"/>
<name>A0A848B5X1_9FIRM</name>
<keyword evidence="3" id="KW-1185">Reference proteome</keyword>
<dbReference type="PANTHER" id="PTHR35801:SF1">
    <property type="entry name" value="PHOSPHOSERINE PHOSPHATASE RSBX"/>
    <property type="match status" value="1"/>
</dbReference>
<dbReference type="Gene3D" id="3.60.40.10">
    <property type="entry name" value="PPM-type phosphatase domain"/>
    <property type="match status" value="1"/>
</dbReference>
<sequence length="235" mass="25715">MEIKIGMAKTAKYANEYCGDTCDLAERPHGGISAIIADGQGNGLAAHHTSSWVVTKATQLIGDGARDGAVARAVHDYLYAMKDRKVSCTLTVISADLESETVVISRNSNCPTIVVTPEYESVYDDEVAPIGVHRHMKPRMYEVPFTPGMLVVSYTDGIAHAGRKHTGHDADFEKIMEIIRKDTAEDVDYIARSIMEYALFLDKEKASDDMTVVVLGITEDSPGAKIEELKAVYPF</sequence>
<dbReference type="Pfam" id="PF07228">
    <property type="entry name" value="SpoIIE"/>
    <property type="match status" value="1"/>
</dbReference>
<dbReference type="PANTHER" id="PTHR35801">
    <property type="entry name" value="PHOSPHOSERINE PHOSPHATASE RSBX"/>
    <property type="match status" value="1"/>
</dbReference>
<dbReference type="SUPFAM" id="SSF81606">
    <property type="entry name" value="PP2C-like"/>
    <property type="match status" value="1"/>
</dbReference>
<dbReference type="Proteomes" id="UP000543804">
    <property type="component" value="Unassembled WGS sequence"/>
</dbReference>
<organism evidence="2 3">
    <name type="scientific">Selenomonas bovis</name>
    <dbReference type="NCBI Taxonomy" id="416586"/>
    <lineage>
        <taxon>Bacteria</taxon>
        <taxon>Bacillati</taxon>
        <taxon>Bacillota</taxon>
        <taxon>Negativicutes</taxon>
        <taxon>Selenomonadales</taxon>
        <taxon>Selenomonadaceae</taxon>
        <taxon>Selenomonas</taxon>
    </lineage>
</organism>
<dbReference type="RefSeq" id="WP_170076847.1">
    <property type="nucleotide sequence ID" value="NZ_JABAFA010000001.1"/>
</dbReference>
<comment type="caution">
    <text evidence="2">The sequence shown here is derived from an EMBL/GenBank/DDBJ whole genome shotgun (WGS) entry which is preliminary data.</text>
</comment>
<protein>
    <submittedName>
        <fullName evidence="2">Serine/threonine-protein phosphatase</fullName>
    </submittedName>
</protein>
<evidence type="ECO:0000313" key="2">
    <source>
        <dbReference type="EMBL" id="NMD97922.1"/>
    </source>
</evidence>
<dbReference type="InterPro" id="IPR001932">
    <property type="entry name" value="PPM-type_phosphatase-like_dom"/>
</dbReference>
<dbReference type="InterPro" id="IPR039248">
    <property type="entry name" value="Ptase_RsbX"/>
</dbReference>
<proteinExistence type="predicted"/>
<feature type="domain" description="PPM-type phosphatase" evidence="1">
    <location>
        <begin position="2"/>
        <end position="217"/>
    </location>
</feature>
<accession>A0A848B5X1</accession>
<dbReference type="EMBL" id="JABAFA010000001">
    <property type="protein sequence ID" value="NMD97922.1"/>
    <property type="molecule type" value="Genomic_DNA"/>
</dbReference>
<dbReference type="SMART" id="SM00331">
    <property type="entry name" value="PP2C_SIG"/>
    <property type="match status" value="1"/>
</dbReference>